<comment type="caution">
    <text evidence="2">The sequence shown here is derived from an EMBL/GenBank/DDBJ whole genome shotgun (WGS) entry which is preliminary data.</text>
</comment>
<gene>
    <name evidence="2" type="ORF">DVH24_009001</name>
</gene>
<protein>
    <submittedName>
        <fullName evidence="2">Uncharacterized protein</fullName>
    </submittedName>
</protein>
<name>A0A498JNN2_MALDO</name>
<sequence length="144" mass="15968">MTGLRPILGVSLRPSNEARSPSPCVTCHIPARTRLHHSTILSALGPDHTLTVLFLGIHTRTSQWVTHHGIALARTRLTSEFRQNPKPRCEYTYKAYKIHSPMRCGMLQFIPLRGPTSSSTHIRPGIGYDTKLSHPGPTPTTSRA</sequence>
<evidence type="ECO:0000313" key="3">
    <source>
        <dbReference type="Proteomes" id="UP000290289"/>
    </source>
</evidence>
<evidence type="ECO:0000256" key="1">
    <source>
        <dbReference type="SAM" id="MobiDB-lite"/>
    </source>
</evidence>
<dbReference type="Proteomes" id="UP000290289">
    <property type="component" value="Chromosome 6"/>
</dbReference>
<proteinExistence type="predicted"/>
<dbReference type="EMBL" id="RDQH01000332">
    <property type="protein sequence ID" value="RXH96497.1"/>
    <property type="molecule type" value="Genomic_DNA"/>
</dbReference>
<feature type="region of interest" description="Disordered" evidence="1">
    <location>
        <begin position="116"/>
        <end position="144"/>
    </location>
</feature>
<dbReference type="AlphaFoldDB" id="A0A498JNN2"/>
<keyword evidence="3" id="KW-1185">Reference proteome</keyword>
<organism evidence="2 3">
    <name type="scientific">Malus domestica</name>
    <name type="common">Apple</name>
    <name type="synonym">Pyrus malus</name>
    <dbReference type="NCBI Taxonomy" id="3750"/>
    <lineage>
        <taxon>Eukaryota</taxon>
        <taxon>Viridiplantae</taxon>
        <taxon>Streptophyta</taxon>
        <taxon>Embryophyta</taxon>
        <taxon>Tracheophyta</taxon>
        <taxon>Spermatophyta</taxon>
        <taxon>Magnoliopsida</taxon>
        <taxon>eudicotyledons</taxon>
        <taxon>Gunneridae</taxon>
        <taxon>Pentapetalae</taxon>
        <taxon>rosids</taxon>
        <taxon>fabids</taxon>
        <taxon>Rosales</taxon>
        <taxon>Rosaceae</taxon>
        <taxon>Amygdaloideae</taxon>
        <taxon>Maleae</taxon>
        <taxon>Malus</taxon>
    </lineage>
</organism>
<accession>A0A498JNN2</accession>
<evidence type="ECO:0000313" key="2">
    <source>
        <dbReference type="EMBL" id="RXH96497.1"/>
    </source>
</evidence>
<reference evidence="2 3" key="1">
    <citation type="submission" date="2018-10" db="EMBL/GenBank/DDBJ databases">
        <title>A high-quality apple genome assembly.</title>
        <authorList>
            <person name="Hu J."/>
        </authorList>
    </citation>
    <scope>NUCLEOTIDE SEQUENCE [LARGE SCALE GENOMIC DNA]</scope>
    <source>
        <strain evidence="3">cv. HFTH1</strain>
        <tissue evidence="2">Young leaf</tissue>
    </source>
</reference>